<dbReference type="CDD" id="cd07185">
    <property type="entry name" value="OmpA_C-like"/>
    <property type="match status" value="1"/>
</dbReference>
<evidence type="ECO:0000259" key="4">
    <source>
        <dbReference type="PROSITE" id="PS51123"/>
    </source>
</evidence>
<keyword evidence="2" id="KW-0175">Coiled coil</keyword>
<feature type="signal peptide" evidence="3">
    <location>
        <begin position="1"/>
        <end position="23"/>
    </location>
</feature>
<dbReference type="PATRIC" id="fig|1515334.3.peg.4592"/>
<sequence length="557" mass="60060">MKKLIRSLCAVLVLAVPGLPAMAETGDPLAQVVTSPVRDCSGGTTQKMPLIAWGADGVVVHANGNSLSPRGGLLQDAGWVLTLSVKDRFAGQVEDYLACDTPFLRGTLGMLMAAAPVTEADPRTEQIVFFKHSWSVGDGIVAGEGIRRPADLAGKRIAIQAYGPHVDFVGRVLSDAGLSFDDVTVVWAEALTGDGDTPANLFADGKADAAAVILPDARFLTSGGAVGTGAEGSVKGSTILISTLEATSVVSDYIAVRADYFDAHRDEIAQLVNALFRAEEQMRAFMAEEGNPDRAQMAQLMADEFLGGLPQEEGVFLWMDAITDGWSGNARHFADPADLRRFDVLSQEVATALRGAGMIDFPHELATAEWDYTTLTDGLKNLDDRQVAAFNPEKAAQAVNRLRRTGQLDANTKIDFQVYFEPDTPDFPADLYAEDFAEILRLASTYSGAIITVEGHADPLHFLRRQKDGAAKSELRGIRTSTQNLSLQRAIAVVDALETYAEDNGIRLIRDQFIVDGVGISAPKFNPPTTEAEWRQNMRVVFRVLTAQAEATTFDPL</sequence>
<dbReference type="SUPFAM" id="SSF103088">
    <property type="entry name" value="OmpA-like"/>
    <property type="match status" value="1"/>
</dbReference>
<dbReference type="Proteomes" id="UP000030960">
    <property type="component" value="Unassembled WGS sequence"/>
</dbReference>
<name>A0A0B3S2D6_9RHOB</name>
<feature type="chain" id="PRO_5002098019" evidence="3">
    <location>
        <begin position="24"/>
        <end position="557"/>
    </location>
</feature>
<evidence type="ECO:0000256" key="2">
    <source>
        <dbReference type="SAM" id="Coils"/>
    </source>
</evidence>
<dbReference type="GO" id="GO:0016020">
    <property type="term" value="C:membrane"/>
    <property type="evidence" value="ECO:0007669"/>
    <property type="project" value="UniProtKB-UniRule"/>
</dbReference>
<accession>A0A0B3S2D6</accession>
<evidence type="ECO:0000256" key="3">
    <source>
        <dbReference type="SAM" id="SignalP"/>
    </source>
</evidence>
<dbReference type="AlphaFoldDB" id="A0A0B3S2D6"/>
<dbReference type="InterPro" id="IPR036737">
    <property type="entry name" value="OmpA-like_sf"/>
</dbReference>
<organism evidence="5 6">
    <name type="scientific">Mameliella alba</name>
    <dbReference type="NCBI Taxonomy" id="561184"/>
    <lineage>
        <taxon>Bacteria</taxon>
        <taxon>Pseudomonadati</taxon>
        <taxon>Pseudomonadota</taxon>
        <taxon>Alphaproteobacteria</taxon>
        <taxon>Rhodobacterales</taxon>
        <taxon>Roseobacteraceae</taxon>
        <taxon>Mameliella</taxon>
    </lineage>
</organism>
<dbReference type="InterPro" id="IPR015168">
    <property type="entry name" value="SsuA/THI5"/>
</dbReference>
<evidence type="ECO:0000313" key="6">
    <source>
        <dbReference type="Proteomes" id="UP000030960"/>
    </source>
</evidence>
<keyword evidence="3" id="KW-0732">Signal</keyword>
<evidence type="ECO:0000313" key="5">
    <source>
        <dbReference type="EMBL" id="KHQ50856.1"/>
    </source>
</evidence>
<dbReference type="SUPFAM" id="SSF53850">
    <property type="entry name" value="Periplasmic binding protein-like II"/>
    <property type="match status" value="1"/>
</dbReference>
<feature type="coiled-coil region" evidence="2">
    <location>
        <begin position="261"/>
        <end position="288"/>
    </location>
</feature>
<comment type="caution">
    <text evidence="5">The sequence shown here is derived from an EMBL/GenBank/DDBJ whole genome shotgun (WGS) entry which is preliminary data.</text>
</comment>
<feature type="domain" description="OmpA-like" evidence="4">
    <location>
        <begin position="407"/>
        <end position="548"/>
    </location>
</feature>
<dbReference type="PROSITE" id="PS51123">
    <property type="entry name" value="OMPA_2"/>
    <property type="match status" value="1"/>
</dbReference>
<dbReference type="EMBL" id="JSUQ01000021">
    <property type="protein sequence ID" value="KHQ50856.1"/>
    <property type="molecule type" value="Genomic_DNA"/>
</dbReference>
<gene>
    <name evidence="5" type="ORF">OA50_04568</name>
</gene>
<reference evidence="5 6" key="1">
    <citation type="submission" date="2014-10" db="EMBL/GenBank/DDBJ databases">
        <title>Genome sequence of Ponticoccus sp. strain UMTAT08 isolated from clonal culture of toxic dinoflagellate Alexandrium tamiyavanichii.</title>
        <authorList>
            <person name="Gan H.Y."/>
            <person name="Muhd D.-D."/>
            <person name="Mohd Noor M.E."/>
            <person name="Yeong Y.S."/>
            <person name="Usup G."/>
        </authorList>
    </citation>
    <scope>NUCLEOTIDE SEQUENCE [LARGE SCALE GENOMIC DNA]</scope>
    <source>
        <strain evidence="5 6">UMTAT08</strain>
    </source>
</reference>
<dbReference type="RefSeq" id="WP_052244777.1">
    <property type="nucleotide sequence ID" value="NZ_JSUQ01000021.1"/>
</dbReference>
<keyword evidence="1" id="KW-0472">Membrane</keyword>
<dbReference type="Pfam" id="PF09084">
    <property type="entry name" value="NMT1"/>
    <property type="match status" value="1"/>
</dbReference>
<protein>
    <submittedName>
        <fullName evidence="5">ABC-type nitrate/sulfonate/bicarbonate transport system, periplasmic component</fullName>
    </submittedName>
</protein>
<evidence type="ECO:0000256" key="1">
    <source>
        <dbReference type="PROSITE-ProRule" id="PRU00473"/>
    </source>
</evidence>
<dbReference type="InterPro" id="IPR006665">
    <property type="entry name" value="OmpA-like"/>
</dbReference>
<dbReference type="STRING" id="561184.SAMN05216376_10415"/>
<dbReference type="Gene3D" id="3.30.1330.60">
    <property type="entry name" value="OmpA-like domain"/>
    <property type="match status" value="1"/>
</dbReference>
<keyword evidence="6" id="KW-1185">Reference proteome</keyword>
<dbReference type="Gene3D" id="3.40.190.10">
    <property type="entry name" value="Periplasmic binding protein-like II"/>
    <property type="match status" value="2"/>
</dbReference>
<proteinExistence type="predicted"/>